<dbReference type="AlphaFoldDB" id="A0A2T9YE94"/>
<dbReference type="EMBL" id="MBFR01000245">
    <property type="protein sequence ID" value="PVU90667.1"/>
    <property type="molecule type" value="Genomic_DNA"/>
</dbReference>
<dbReference type="Proteomes" id="UP000245383">
    <property type="component" value="Unassembled WGS sequence"/>
</dbReference>
<gene>
    <name evidence="1" type="ORF">BB561_004792</name>
</gene>
<comment type="caution">
    <text evidence="1">The sequence shown here is derived from an EMBL/GenBank/DDBJ whole genome shotgun (WGS) entry which is preliminary data.</text>
</comment>
<proteinExistence type="predicted"/>
<keyword evidence="2" id="KW-1185">Reference proteome</keyword>
<accession>A0A2T9YE94</accession>
<reference evidence="1 2" key="1">
    <citation type="journal article" date="2018" name="MBio">
        <title>Comparative Genomics Reveals the Core Gene Toolbox for the Fungus-Insect Symbiosis.</title>
        <authorList>
            <person name="Wang Y."/>
            <person name="Stata M."/>
            <person name="Wang W."/>
            <person name="Stajich J.E."/>
            <person name="White M.M."/>
            <person name="Moncalvo J.M."/>
        </authorList>
    </citation>
    <scope>NUCLEOTIDE SEQUENCE [LARGE SCALE GENOMIC DNA]</scope>
    <source>
        <strain evidence="1 2">SWE-8-4</strain>
    </source>
</reference>
<evidence type="ECO:0000313" key="1">
    <source>
        <dbReference type="EMBL" id="PVU90667.1"/>
    </source>
</evidence>
<sequence>MRTKHSMNARIYKREKDKAKEIKRDLELDKYKKYQDILSSSDNLYDHEEPLDNKYYRQDSKKYLSLRSANKISKKHVTPKYKKNPSDKHHVRYKPGYSDSITDCVYQRNNKTELLTSSHYSSSSSFQSIYTDNKNRITQKSLHNKPKKRYKNNNKLKYYDDKRSPVEKFAKKRTHEIFYECDSLLTSSNSSSSSHESSLDSYNTPIIPESERVREYKKFEKKHVGFKDKMSPKKQNSNIYNEPQNIYDQQRRNQRFSQNIVPTHMGIDIDENRDYNTKKINGFIQYPRTKNGNVNSKAMYNRYSLPVQYNIGELRQITLPKQHTVREEPTTTSTLLREYLKSKAEANQPTNKPLIQQIPAYGTKNKISYRSSAAGFPVNTQGNTTVNNIDRPPAEFLNVYSHGSRYTDNNKRNSAIEAQNFVNINDSRYRRDQNISAHKETRCWSNTATLSSKNKDVRASAISESTV</sequence>
<organism evidence="1 2">
    <name type="scientific">Smittium simulii</name>
    <dbReference type="NCBI Taxonomy" id="133385"/>
    <lineage>
        <taxon>Eukaryota</taxon>
        <taxon>Fungi</taxon>
        <taxon>Fungi incertae sedis</taxon>
        <taxon>Zoopagomycota</taxon>
        <taxon>Kickxellomycotina</taxon>
        <taxon>Harpellomycetes</taxon>
        <taxon>Harpellales</taxon>
        <taxon>Legeriomycetaceae</taxon>
        <taxon>Smittium</taxon>
    </lineage>
</organism>
<evidence type="ECO:0000313" key="2">
    <source>
        <dbReference type="Proteomes" id="UP000245383"/>
    </source>
</evidence>
<protein>
    <submittedName>
        <fullName evidence="1">Uncharacterized protein</fullName>
    </submittedName>
</protein>
<name>A0A2T9YE94_9FUNG</name>